<evidence type="ECO:0000256" key="4">
    <source>
        <dbReference type="ARBA" id="ARBA00023136"/>
    </source>
</evidence>
<dbReference type="PANTHER" id="PTHR16201:SF37">
    <property type="entry name" value="PQ-LOOP REPEAT-CONTAINING PROTEIN"/>
    <property type="match status" value="1"/>
</dbReference>
<evidence type="ECO:0000256" key="6">
    <source>
        <dbReference type="SAM" id="Phobius"/>
    </source>
</evidence>
<dbReference type="PANTHER" id="PTHR16201">
    <property type="entry name" value="SEVEN TRANSMEMBRANE PROTEIN 1-RELATED"/>
    <property type="match status" value="1"/>
</dbReference>
<dbReference type="SMART" id="SM00679">
    <property type="entry name" value="CTNS"/>
    <property type="match status" value="2"/>
</dbReference>
<keyword evidence="8" id="KW-1185">Reference proteome</keyword>
<feature type="transmembrane region" description="Helical" evidence="6">
    <location>
        <begin position="39"/>
        <end position="59"/>
    </location>
</feature>
<feature type="transmembrane region" description="Helical" evidence="6">
    <location>
        <begin position="192"/>
        <end position="215"/>
    </location>
</feature>
<reference evidence="7" key="1">
    <citation type="submission" date="2023-03" db="EMBL/GenBank/DDBJ databases">
        <title>Massive genome expansion in bonnet fungi (Mycena s.s.) driven by repeated elements and novel gene families across ecological guilds.</title>
        <authorList>
            <consortium name="Lawrence Berkeley National Laboratory"/>
            <person name="Harder C.B."/>
            <person name="Miyauchi S."/>
            <person name="Viragh M."/>
            <person name="Kuo A."/>
            <person name="Thoen E."/>
            <person name="Andreopoulos B."/>
            <person name="Lu D."/>
            <person name="Skrede I."/>
            <person name="Drula E."/>
            <person name="Henrissat B."/>
            <person name="Morin E."/>
            <person name="Kohler A."/>
            <person name="Barry K."/>
            <person name="LaButti K."/>
            <person name="Morin E."/>
            <person name="Salamov A."/>
            <person name="Lipzen A."/>
            <person name="Mereny Z."/>
            <person name="Hegedus B."/>
            <person name="Baldrian P."/>
            <person name="Stursova M."/>
            <person name="Weitz H."/>
            <person name="Taylor A."/>
            <person name="Grigoriev I.V."/>
            <person name="Nagy L.G."/>
            <person name="Martin F."/>
            <person name="Kauserud H."/>
        </authorList>
    </citation>
    <scope>NUCLEOTIDE SEQUENCE</scope>
    <source>
        <strain evidence="7">CBHHK182m</strain>
    </source>
</reference>
<evidence type="ECO:0000256" key="1">
    <source>
        <dbReference type="ARBA" id="ARBA00004141"/>
    </source>
</evidence>
<feature type="transmembrane region" description="Helical" evidence="6">
    <location>
        <begin position="65"/>
        <end position="83"/>
    </location>
</feature>
<feature type="region of interest" description="Disordered" evidence="5">
    <location>
        <begin position="237"/>
        <end position="262"/>
    </location>
</feature>
<comment type="caution">
    <text evidence="7">The sequence shown here is derived from an EMBL/GenBank/DDBJ whole genome shotgun (WGS) entry which is preliminary data.</text>
</comment>
<evidence type="ECO:0000313" key="8">
    <source>
        <dbReference type="Proteomes" id="UP001215598"/>
    </source>
</evidence>
<protein>
    <submittedName>
        <fullName evidence="7">PQ loop repeat-domain-containing protein</fullName>
    </submittedName>
</protein>
<accession>A0AAD7IH07</accession>
<organism evidence="7 8">
    <name type="scientific">Mycena metata</name>
    <dbReference type="NCBI Taxonomy" id="1033252"/>
    <lineage>
        <taxon>Eukaryota</taxon>
        <taxon>Fungi</taxon>
        <taxon>Dikarya</taxon>
        <taxon>Basidiomycota</taxon>
        <taxon>Agaricomycotina</taxon>
        <taxon>Agaricomycetes</taxon>
        <taxon>Agaricomycetidae</taxon>
        <taxon>Agaricales</taxon>
        <taxon>Marasmiineae</taxon>
        <taxon>Mycenaceae</taxon>
        <taxon>Mycena</taxon>
    </lineage>
</organism>
<keyword evidence="4 6" id="KW-0472">Membrane</keyword>
<evidence type="ECO:0000313" key="7">
    <source>
        <dbReference type="EMBL" id="KAJ7742784.1"/>
    </source>
</evidence>
<feature type="transmembrane region" description="Helical" evidence="6">
    <location>
        <begin position="162"/>
        <end position="180"/>
    </location>
</feature>
<proteinExistence type="predicted"/>
<dbReference type="InterPro" id="IPR006603">
    <property type="entry name" value="PQ-loop_rpt"/>
</dbReference>
<keyword evidence="3 6" id="KW-1133">Transmembrane helix</keyword>
<keyword evidence="2 6" id="KW-0812">Transmembrane</keyword>
<feature type="transmembrane region" description="Helical" evidence="6">
    <location>
        <begin position="131"/>
        <end position="150"/>
    </location>
</feature>
<evidence type="ECO:0000256" key="5">
    <source>
        <dbReference type="SAM" id="MobiDB-lite"/>
    </source>
</evidence>
<dbReference type="Gene3D" id="1.20.1280.290">
    <property type="match status" value="2"/>
</dbReference>
<sequence>MRANSVAENVLGTIGTVCWTAQLIPQVWKSWREKSTHGLSPWLVLLWGISAGFLGAYTILLNLNIPLILQPQLFGFLALVSWGQCQYYDARRSRAAAAVMAAGVMLAVGSFEAAMVFALRPAYHAGTEAGTRGVQFLGIFSSVLISLALLPQYFEIWQNREVLGISMLFMVVDMLGGIFSDLSLAFKDRFDVIAAVTYSLVVVLDGFVVLAAVILNPRAKRRRKRENVRSTDVVMVNTPDVPSSTTITPSGVASPSPLKTDA</sequence>
<dbReference type="GO" id="GO:0016020">
    <property type="term" value="C:membrane"/>
    <property type="evidence" value="ECO:0007669"/>
    <property type="project" value="UniProtKB-SubCell"/>
</dbReference>
<dbReference type="AlphaFoldDB" id="A0AAD7IH07"/>
<name>A0AAD7IH07_9AGAR</name>
<comment type="subcellular location">
    <subcellularLocation>
        <location evidence="1">Membrane</location>
        <topology evidence="1">Multi-pass membrane protein</topology>
    </subcellularLocation>
</comment>
<gene>
    <name evidence="7" type="ORF">B0H16DRAFT_1562348</name>
</gene>
<evidence type="ECO:0000256" key="3">
    <source>
        <dbReference type="ARBA" id="ARBA00022989"/>
    </source>
</evidence>
<feature type="transmembrane region" description="Helical" evidence="6">
    <location>
        <begin position="95"/>
        <end position="119"/>
    </location>
</feature>
<dbReference type="InterPro" id="IPR051415">
    <property type="entry name" value="LAAT-1"/>
</dbReference>
<feature type="compositionally biased region" description="Polar residues" evidence="5">
    <location>
        <begin position="240"/>
        <end position="253"/>
    </location>
</feature>
<dbReference type="Proteomes" id="UP001215598">
    <property type="component" value="Unassembled WGS sequence"/>
</dbReference>
<evidence type="ECO:0000256" key="2">
    <source>
        <dbReference type="ARBA" id="ARBA00022692"/>
    </source>
</evidence>
<dbReference type="EMBL" id="JARKIB010000093">
    <property type="protein sequence ID" value="KAJ7742784.1"/>
    <property type="molecule type" value="Genomic_DNA"/>
</dbReference>
<dbReference type="Pfam" id="PF04193">
    <property type="entry name" value="PQ-loop"/>
    <property type="match status" value="2"/>
</dbReference>